<sequence length="416" mass="46997">MKKAGFILFLVLILVITGCQQSSKTNGSSKKQKELRIINYRVEDKAYYDELNKKFQEKYPDIKIKYDSVPTKDYQVLFNSRTAAGEVDLVAGAKDYIRTEKSRDMFMDLTGKPVLSKYKKEALKLEEVKGKNYLVPWNNVAMVTFYNKKILKELNIEMPKTWDEFKSAAQKAKKKGYMPVVFGGKDQWPIAMPVNELEATMVRSKDSKFNDKLRDGETKFTDPVWVDMLSRLKELGSLFQQNSAGLAYGQAPGIFAQGKAAFMVDGSWSASQITAANPKLDYGVMNLPGSNNADDNKNLGVKSGGGWMVTKDSPNKDAAMKYLDFISEKENYEKYINFTKSIPVMDGVKVGKEISMVEELVNANNVIPVWESTFIPGAKYDFVNLGMKLISNNITPEKAAEQMQKDLEGSKKYWKE</sequence>
<dbReference type="RefSeq" id="WP_301166217.1">
    <property type="nucleotide sequence ID" value="NZ_JAUHTR010000005.1"/>
</dbReference>
<feature type="signal peptide" evidence="6">
    <location>
        <begin position="1"/>
        <end position="21"/>
    </location>
</feature>
<evidence type="ECO:0000256" key="6">
    <source>
        <dbReference type="SAM" id="SignalP"/>
    </source>
</evidence>
<dbReference type="EMBL" id="JAUHTR010000005">
    <property type="protein sequence ID" value="MDN4525180.1"/>
    <property type="molecule type" value="Genomic_DNA"/>
</dbReference>
<comment type="caution">
    <text evidence="7">The sequence shown here is derived from an EMBL/GenBank/DDBJ whole genome shotgun (WGS) entry which is preliminary data.</text>
</comment>
<keyword evidence="3" id="KW-0472">Membrane</keyword>
<accession>A0ABT8HWN8</accession>
<dbReference type="InterPro" id="IPR006059">
    <property type="entry name" value="SBP"/>
</dbReference>
<reference evidence="7" key="1">
    <citation type="submission" date="2023-07" db="EMBL/GenBank/DDBJ databases">
        <title>Fictibacillus sp. isolated from freshwater pond.</title>
        <authorList>
            <person name="Kirdat K."/>
            <person name="Bhat A."/>
            <person name="Mourya A."/>
            <person name="Yadav A."/>
        </authorList>
    </citation>
    <scope>NUCLEOTIDE SEQUENCE</scope>
    <source>
        <strain evidence="7">NE201</strain>
    </source>
</reference>
<evidence type="ECO:0000256" key="5">
    <source>
        <dbReference type="ARBA" id="ARBA00023288"/>
    </source>
</evidence>
<keyword evidence="2 6" id="KW-0732">Signal</keyword>
<dbReference type="PROSITE" id="PS51257">
    <property type="entry name" value="PROKAR_LIPOPROTEIN"/>
    <property type="match status" value="1"/>
</dbReference>
<organism evidence="7 8">
    <name type="scientific">Fictibacillus fluitans</name>
    <dbReference type="NCBI Taxonomy" id="3058422"/>
    <lineage>
        <taxon>Bacteria</taxon>
        <taxon>Bacillati</taxon>
        <taxon>Bacillota</taxon>
        <taxon>Bacilli</taxon>
        <taxon>Bacillales</taxon>
        <taxon>Fictibacillaceae</taxon>
        <taxon>Fictibacillus</taxon>
    </lineage>
</organism>
<keyword evidence="5" id="KW-0449">Lipoprotein</keyword>
<gene>
    <name evidence="7" type="ORF">QYB97_11860</name>
</gene>
<dbReference type="PANTHER" id="PTHR43649:SF33">
    <property type="entry name" value="POLYGALACTURONAN_RHAMNOGALACTURONAN-BINDING PROTEIN YTCQ"/>
    <property type="match status" value="1"/>
</dbReference>
<dbReference type="Proteomes" id="UP001172721">
    <property type="component" value="Unassembled WGS sequence"/>
</dbReference>
<proteinExistence type="predicted"/>
<evidence type="ECO:0000313" key="8">
    <source>
        <dbReference type="Proteomes" id="UP001172721"/>
    </source>
</evidence>
<dbReference type="PANTHER" id="PTHR43649">
    <property type="entry name" value="ARABINOSE-BINDING PROTEIN-RELATED"/>
    <property type="match status" value="1"/>
</dbReference>
<evidence type="ECO:0000313" key="7">
    <source>
        <dbReference type="EMBL" id="MDN4525180.1"/>
    </source>
</evidence>
<keyword evidence="1" id="KW-1003">Cell membrane</keyword>
<dbReference type="InterPro" id="IPR050490">
    <property type="entry name" value="Bact_solute-bd_prot1"/>
</dbReference>
<dbReference type="Pfam" id="PF01547">
    <property type="entry name" value="SBP_bac_1"/>
    <property type="match status" value="1"/>
</dbReference>
<evidence type="ECO:0000256" key="1">
    <source>
        <dbReference type="ARBA" id="ARBA00022475"/>
    </source>
</evidence>
<keyword evidence="4" id="KW-0564">Palmitate</keyword>
<protein>
    <submittedName>
        <fullName evidence="7">Extracellular solute-binding protein</fullName>
    </submittedName>
</protein>
<evidence type="ECO:0000256" key="3">
    <source>
        <dbReference type="ARBA" id="ARBA00023136"/>
    </source>
</evidence>
<dbReference type="SUPFAM" id="SSF53850">
    <property type="entry name" value="Periplasmic binding protein-like II"/>
    <property type="match status" value="1"/>
</dbReference>
<name>A0ABT8HWN8_9BACL</name>
<keyword evidence="8" id="KW-1185">Reference proteome</keyword>
<evidence type="ECO:0000256" key="2">
    <source>
        <dbReference type="ARBA" id="ARBA00022729"/>
    </source>
</evidence>
<feature type="chain" id="PRO_5045251598" evidence="6">
    <location>
        <begin position="22"/>
        <end position="416"/>
    </location>
</feature>
<dbReference type="Gene3D" id="3.40.190.10">
    <property type="entry name" value="Periplasmic binding protein-like II"/>
    <property type="match status" value="2"/>
</dbReference>
<evidence type="ECO:0000256" key="4">
    <source>
        <dbReference type="ARBA" id="ARBA00023139"/>
    </source>
</evidence>